<dbReference type="CDD" id="cd08253">
    <property type="entry name" value="zeta_crystallin"/>
    <property type="match status" value="1"/>
</dbReference>
<evidence type="ECO:0000256" key="1">
    <source>
        <dbReference type="ARBA" id="ARBA00022857"/>
    </source>
</evidence>
<evidence type="ECO:0000313" key="4">
    <source>
        <dbReference type="Proteomes" id="UP000245539"/>
    </source>
</evidence>
<dbReference type="InterPro" id="IPR036291">
    <property type="entry name" value="NAD(P)-bd_dom_sf"/>
</dbReference>
<dbReference type="InterPro" id="IPR020843">
    <property type="entry name" value="ER"/>
</dbReference>
<dbReference type="InterPro" id="IPR013149">
    <property type="entry name" value="ADH-like_C"/>
</dbReference>
<dbReference type="Proteomes" id="UP000245539">
    <property type="component" value="Unassembled WGS sequence"/>
</dbReference>
<dbReference type="PANTHER" id="PTHR44154:SF1">
    <property type="entry name" value="QUINONE OXIDOREDUCTASE"/>
    <property type="match status" value="1"/>
</dbReference>
<dbReference type="SUPFAM" id="SSF50129">
    <property type="entry name" value="GroES-like"/>
    <property type="match status" value="1"/>
</dbReference>
<dbReference type="AlphaFoldDB" id="A0A317CE73"/>
<keyword evidence="1" id="KW-0521">NADP</keyword>
<dbReference type="Pfam" id="PF00107">
    <property type="entry name" value="ADH_zinc_N"/>
    <property type="match status" value="1"/>
</dbReference>
<proteinExistence type="predicted"/>
<accession>A0A317CE73</accession>
<name>A0A317CE73_9GAMM</name>
<organism evidence="3 4">
    <name type="scientific">Leucothrix pacifica</name>
    <dbReference type="NCBI Taxonomy" id="1247513"/>
    <lineage>
        <taxon>Bacteria</taxon>
        <taxon>Pseudomonadati</taxon>
        <taxon>Pseudomonadota</taxon>
        <taxon>Gammaproteobacteria</taxon>
        <taxon>Thiotrichales</taxon>
        <taxon>Thiotrichaceae</taxon>
        <taxon>Leucothrix</taxon>
    </lineage>
</organism>
<dbReference type="InterPro" id="IPR011032">
    <property type="entry name" value="GroES-like_sf"/>
</dbReference>
<evidence type="ECO:0000313" key="3">
    <source>
        <dbReference type="EMBL" id="PWQ95623.1"/>
    </source>
</evidence>
<dbReference type="InterPro" id="IPR051603">
    <property type="entry name" value="Zinc-ADH_QOR/CCCR"/>
</dbReference>
<feature type="domain" description="Enoyl reductase (ER)" evidence="2">
    <location>
        <begin position="11"/>
        <end position="323"/>
    </location>
</feature>
<sequence>MIAASYSRFGSAADVLEIAQRDIEPPAPGEVEVLVHYSGVNPSDVKKRAGLRGDFPADFVIPHSDGSGVIVAVGEGVSEERIGQNVWLYEAQHNRHWGTASELVNLPDSQAVKLPSATDLVEGACLGIPAMTAHRCLTIAGDIEGLNVLVTGAMGRVGYHAVQVAVAMGAKVIATVGSEDDVEAIAELGAELVLNYHDEAFADKVIEHLGGPLLHRVVDVEFGVNLPQYLPAMADNSAIGCYASTKSPTPTLPFYDLMFKNISIHPIIIYSMPESAKKDAIDYITQMLEKEQFTHRVAKLFSLDGIVQAHEAVEQGERGCVLIELLSHD</sequence>
<protein>
    <submittedName>
        <fullName evidence="3">Zinc-binding dehydrogenase</fullName>
    </submittedName>
</protein>
<dbReference type="InterPro" id="IPR013154">
    <property type="entry name" value="ADH-like_N"/>
</dbReference>
<dbReference type="GO" id="GO:0016491">
    <property type="term" value="F:oxidoreductase activity"/>
    <property type="evidence" value="ECO:0007669"/>
    <property type="project" value="InterPro"/>
</dbReference>
<dbReference type="SUPFAM" id="SSF51735">
    <property type="entry name" value="NAD(P)-binding Rossmann-fold domains"/>
    <property type="match status" value="1"/>
</dbReference>
<dbReference type="Pfam" id="PF08240">
    <property type="entry name" value="ADH_N"/>
    <property type="match status" value="1"/>
</dbReference>
<dbReference type="RefSeq" id="WP_109838379.1">
    <property type="nucleotide sequence ID" value="NZ_QGKM01000043.1"/>
</dbReference>
<dbReference type="OrthoDB" id="9787435at2"/>
<reference evidence="3 4" key="1">
    <citation type="submission" date="2018-05" db="EMBL/GenBank/DDBJ databases">
        <title>Leucothrix arctica sp. nov., isolated from Arctic seawater.</title>
        <authorList>
            <person name="Choi A."/>
            <person name="Baek K."/>
        </authorList>
    </citation>
    <scope>NUCLEOTIDE SEQUENCE [LARGE SCALE GENOMIC DNA]</scope>
    <source>
        <strain evidence="3 4">JCM 18388</strain>
    </source>
</reference>
<comment type="caution">
    <text evidence="3">The sequence shown here is derived from an EMBL/GenBank/DDBJ whole genome shotgun (WGS) entry which is preliminary data.</text>
</comment>
<dbReference type="Gene3D" id="3.90.180.10">
    <property type="entry name" value="Medium-chain alcohol dehydrogenases, catalytic domain"/>
    <property type="match status" value="1"/>
</dbReference>
<evidence type="ECO:0000259" key="2">
    <source>
        <dbReference type="SMART" id="SM00829"/>
    </source>
</evidence>
<gene>
    <name evidence="3" type="ORF">DKW60_14490</name>
</gene>
<dbReference type="SMART" id="SM00829">
    <property type="entry name" value="PKS_ER"/>
    <property type="match status" value="1"/>
</dbReference>
<dbReference type="EMBL" id="QGKM01000043">
    <property type="protein sequence ID" value="PWQ95623.1"/>
    <property type="molecule type" value="Genomic_DNA"/>
</dbReference>
<keyword evidence="4" id="KW-1185">Reference proteome</keyword>
<dbReference type="Gene3D" id="3.40.50.720">
    <property type="entry name" value="NAD(P)-binding Rossmann-like Domain"/>
    <property type="match status" value="1"/>
</dbReference>
<dbReference type="PANTHER" id="PTHR44154">
    <property type="entry name" value="QUINONE OXIDOREDUCTASE"/>
    <property type="match status" value="1"/>
</dbReference>